<dbReference type="GO" id="GO:0019752">
    <property type="term" value="P:carboxylic acid metabolic process"/>
    <property type="evidence" value="ECO:0007669"/>
    <property type="project" value="TreeGrafter"/>
</dbReference>
<dbReference type="Pfam" id="PF19798">
    <property type="entry name" value="Sulfotransfer_5"/>
    <property type="match status" value="1"/>
</dbReference>
<dbReference type="Proteomes" id="UP001239782">
    <property type="component" value="Chromosome"/>
</dbReference>
<dbReference type="Gene3D" id="3.40.50.300">
    <property type="entry name" value="P-loop containing nucleotide triphosphate hydrolases"/>
    <property type="match status" value="1"/>
</dbReference>
<evidence type="ECO:0000313" key="3">
    <source>
        <dbReference type="Proteomes" id="UP001239782"/>
    </source>
</evidence>
<dbReference type="InterPro" id="IPR027417">
    <property type="entry name" value="P-loop_NTPase"/>
</dbReference>
<dbReference type="PANTHER" id="PTHR42743">
    <property type="entry name" value="AMINO-ACID AMINOTRANSFERASE"/>
    <property type="match status" value="1"/>
</dbReference>
<gene>
    <name evidence="2" type="ORF">Q9312_16360</name>
</gene>
<dbReference type="RefSeq" id="WP_309201940.1">
    <property type="nucleotide sequence ID" value="NZ_CP133548.1"/>
</dbReference>
<dbReference type="KEGG" id="plei:Q9312_16360"/>
<dbReference type="AlphaFoldDB" id="A0AA51RSN4"/>
<dbReference type="InterPro" id="IPR050571">
    <property type="entry name" value="Class-IV_PLP-Dep_Aminotrnsfr"/>
</dbReference>
<organism evidence="2 3">
    <name type="scientific">Pleionea litopenaei</name>
    <dbReference type="NCBI Taxonomy" id="3070815"/>
    <lineage>
        <taxon>Bacteria</taxon>
        <taxon>Pseudomonadati</taxon>
        <taxon>Pseudomonadota</taxon>
        <taxon>Gammaproteobacteria</taxon>
        <taxon>Oceanospirillales</taxon>
        <taxon>Pleioneaceae</taxon>
        <taxon>Pleionea</taxon>
    </lineage>
</organism>
<reference evidence="2 3" key="1">
    <citation type="submission" date="2023-08" db="EMBL/GenBank/DDBJ databases">
        <title>Pleionea litopenaei sp. nov., isolated from stomach of juvenile Litopenaeus vannamei.</title>
        <authorList>
            <person name="Rho A.M."/>
            <person name="Hwang C.Y."/>
        </authorList>
    </citation>
    <scope>NUCLEOTIDE SEQUENCE [LARGE SCALE GENOMIC DNA]</scope>
    <source>
        <strain evidence="2 3">HL-JVS1</strain>
    </source>
</reference>
<dbReference type="PANTHER" id="PTHR42743:SF11">
    <property type="entry name" value="AMINODEOXYCHORISMATE LYASE"/>
    <property type="match status" value="1"/>
</dbReference>
<proteinExistence type="inferred from homology"/>
<dbReference type="EMBL" id="CP133548">
    <property type="protein sequence ID" value="WMS86795.1"/>
    <property type="molecule type" value="Genomic_DNA"/>
</dbReference>
<evidence type="ECO:0000313" key="2">
    <source>
        <dbReference type="EMBL" id="WMS86795.1"/>
    </source>
</evidence>
<name>A0AA51RSN4_9GAMM</name>
<accession>A0AA51RSN4</accession>
<sequence length="245" mass="28351">MSTLRIAMWSGPRNISTAMMRSWENRNDTSVVDEPFYACYLKHTQLRHPCFDEILASQSNDWNQVGEMLSTKSVSTPIFYQKHMTHHILSEVDLNWASQLQHIFLIRDPRRVIASYAKAMPSVTQQNIGILRQHQLYQKLCKVSTKSIPIIDAADVLENPKQILSQVCKIIGIEFDENMLRWPSGKRTSDGVWAKHWYHNVEKSTEFASPENVDFPNLSKSLKALADEAMPYYLELYHQRIRAAV</sequence>
<protein>
    <recommendedName>
        <fullName evidence="4">Sulfotransferase family protein</fullName>
    </recommendedName>
</protein>
<comment type="similarity">
    <text evidence="1">Belongs to the class-IV pyridoxal-phosphate-dependent aminotransferase family.</text>
</comment>
<dbReference type="SUPFAM" id="SSF52540">
    <property type="entry name" value="P-loop containing nucleoside triphosphate hydrolases"/>
    <property type="match status" value="1"/>
</dbReference>
<evidence type="ECO:0000256" key="1">
    <source>
        <dbReference type="ARBA" id="ARBA00009320"/>
    </source>
</evidence>
<evidence type="ECO:0008006" key="4">
    <source>
        <dbReference type="Google" id="ProtNLM"/>
    </source>
</evidence>
<keyword evidence="3" id="KW-1185">Reference proteome</keyword>